<evidence type="ECO:0000256" key="1">
    <source>
        <dbReference type="SAM" id="Coils"/>
    </source>
</evidence>
<sequence>MGPSPLRPRGVNPTFWVDLMNIVLTIATSILLFLVVIFAAVFLFKFCNDTIRNRNKEIEESKTRKQLESLVTETRRLLQAIEDARMNRRIDELQADLEDSSLKLEDLGKEPYAGQACATQLRVGKGMLLRI</sequence>
<reference evidence="3 4" key="1">
    <citation type="submission" date="2023-09" db="EMBL/GenBank/DDBJ databases">
        <title>Complete-Gapless Cercospora beticola genome.</title>
        <authorList>
            <person name="Wyatt N.A."/>
            <person name="Spanner R.E."/>
            <person name="Bolton M.D."/>
        </authorList>
    </citation>
    <scope>NUCLEOTIDE SEQUENCE [LARGE SCALE GENOMIC DNA]</scope>
    <source>
        <strain evidence="3">Cb09-40</strain>
    </source>
</reference>
<accession>A0ABZ0P1L8</accession>
<keyword evidence="1" id="KW-0175">Coiled coil</keyword>
<feature type="transmembrane region" description="Helical" evidence="2">
    <location>
        <begin position="20"/>
        <end position="44"/>
    </location>
</feature>
<name>A0ABZ0P1L8_CERBT</name>
<dbReference type="RefSeq" id="XP_065459352.1">
    <property type="nucleotide sequence ID" value="XM_065603280.1"/>
</dbReference>
<keyword evidence="2" id="KW-0472">Membrane</keyword>
<protein>
    <submittedName>
        <fullName evidence="3">Uncharacterized protein</fullName>
    </submittedName>
</protein>
<keyword evidence="4" id="KW-1185">Reference proteome</keyword>
<evidence type="ECO:0000313" key="4">
    <source>
        <dbReference type="Proteomes" id="UP001302367"/>
    </source>
</evidence>
<dbReference type="Proteomes" id="UP001302367">
    <property type="component" value="Chromosome 7"/>
</dbReference>
<feature type="coiled-coil region" evidence="1">
    <location>
        <begin position="64"/>
        <end position="110"/>
    </location>
</feature>
<evidence type="ECO:0000313" key="3">
    <source>
        <dbReference type="EMBL" id="WPB05631.1"/>
    </source>
</evidence>
<keyword evidence="2" id="KW-0812">Transmembrane</keyword>
<keyword evidence="2" id="KW-1133">Transmembrane helix</keyword>
<gene>
    <name evidence="3" type="ORF">RHO25_010284</name>
</gene>
<dbReference type="GeneID" id="90644644"/>
<proteinExistence type="predicted"/>
<organism evidence="3 4">
    <name type="scientific">Cercospora beticola</name>
    <name type="common">Sugarbeet leaf spot fungus</name>
    <dbReference type="NCBI Taxonomy" id="122368"/>
    <lineage>
        <taxon>Eukaryota</taxon>
        <taxon>Fungi</taxon>
        <taxon>Dikarya</taxon>
        <taxon>Ascomycota</taxon>
        <taxon>Pezizomycotina</taxon>
        <taxon>Dothideomycetes</taxon>
        <taxon>Dothideomycetidae</taxon>
        <taxon>Mycosphaerellales</taxon>
        <taxon>Mycosphaerellaceae</taxon>
        <taxon>Cercospora</taxon>
    </lineage>
</organism>
<evidence type="ECO:0000256" key="2">
    <source>
        <dbReference type="SAM" id="Phobius"/>
    </source>
</evidence>
<dbReference type="EMBL" id="CP134190">
    <property type="protein sequence ID" value="WPB05631.1"/>
    <property type="molecule type" value="Genomic_DNA"/>
</dbReference>